<dbReference type="InterPro" id="IPR011711">
    <property type="entry name" value="GntR_C"/>
</dbReference>
<keyword evidence="1" id="KW-0805">Transcription regulation</keyword>
<keyword evidence="2" id="KW-0238">DNA-binding</keyword>
<evidence type="ECO:0000256" key="2">
    <source>
        <dbReference type="ARBA" id="ARBA00023125"/>
    </source>
</evidence>
<dbReference type="Pfam" id="PF07729">
    <property type="entry name" value="FCD"/>
    <property type="match status" value="1"/>
</dbReference>
<gene>
    <name evidence="5" type="ORF">OU415_00775</name>
</gene>
<dbReference type="EMBL" id="JAQGLA010000001">
    <property type="protein sequence ID" value="MDA3623945.1"/>
    <property type="molecule type" value="Genomic_DNA"/>
</dbReference>
<name>A0ABT4UQE5_9PSEU</name>
<dbReference type="PROSITE" id="PS50949">
    <property type="entry name" value="HTH_GNTR"/>
    <property type="match status" value="1"/>
</dbReference>
<dbReference type="SMART" id="SM00345">
    <property type="entry name" value="HTH_GNTR"/>
    <property type="match status" value="1"/>
</dbReference>
<evidence type="ECO:0000313" key="5">
    <source>
        <dbReference type="EMBL" id="MDA3623945.1"/>
    </source>
</evidence>
<dbReference type="Proteomes" id="UP001210380">
    <property type="component" value="Unassembled WGS sequence"/>
</dbReference>
<dbReference type="InterPro" id="IPR036388">
    <property type="entry name" value="WH-like_DNA-bd_sf"/>
</dbReference>
<keyword evidence="6" id="KW-1185">Reference proteome</keyword>
<dbReference type="Gene3D" id="1.10.10.10">
    <property type="entry name" value="Winged helix-like DNA-binding domain superfamily/Winged helix DNA-binding domain"/>
    <property type="match status" value="1"/>
</dbReference>
<proteinExistence type="predicted"/>
<feature type="domain" description="HTH gntR-type" evidence="4">
    <location>
        <begin position="8"/>
        <end position="75"/>
    </location>
</feature>
<evidence type="ECO:0000256" key="3">
    <source>
        <dbReference type="ARBA" id="ARBA00023163"/>
    </source>
</evidence>
<dbReference type="Gene3D" id="1.20.120.530">
    <property type="entry name" value="GntR ligand-binding domain-like"/>
    <property type="match status" value="1"/>
</dbReference>
<dbReference type="RefSeq" id="WP_270946513.1">
    <property type="nucleotide sequence ID" value="NZ_JAQGLA010000001.1"/>
</dbReference>
<accession>A0ABT4UQE5</accession>
<dbReference type="SMART" id="SM00895">
    <property type="entry name" value="FCD"/>
    <property type="match status" value="1"/>
</dbReference>
<evidence type="ECO:0000256" key="1">
    <source>
        <dbReference type="ARBA" id="ARBA00023015"/>
    </source>
</evidence>
<reference evidence="5 6" key="1">
    <citation type="submission" date="2022-11" db="EMBL/GenBank/DDBJ databases">
        <title>Draft genome sequence of Saccharopolyspora sp. WRP15-2 isolated from rhizosphere soils of wild rice in Thailand.</title>
        <authorList>
            <person name="Duangmal K."/>
            <person name="Kammanee S."/>
            <person name="Muangham S."/>
        </authorList>
    </citation>
    <scope>NUCLEOTIDE SEQUENCE [LARGE SCALE GENOMIC DNA]</scope>
    <source>
        <strain evidence="5 6">WRP15-2</strain>
    </source>
</reference>
<organism evidence="5 6">
    <name type="scientific">Saccharopolyspora oryzae</name>
    <dbReference type="NCBI Taxonomy" id="2997343"/>
    <lineage>
        <taxon>Bacteria</taxon>
        <taxon>Bacillati</taxon>
        <taxon>Actinomycetota</taxon>
        <taxon>Actinomycetes</taxon>
        <taxon>Pseudonocardiales</taxon>
        <taxon>Pseudonocardiaceae</taxon>
        <taxon>Saccharopolyspora</taxon>
    </lineage>
</organism>
<dbReference type="PANTHER" id="PTHR43537">
    <property type="entry name" value="TRANSCRIPTIONAL REGULATOR, GNTR FAMILY"/>
    <property type="match status" value="1"/>
</dbReference>
<dbReference type="InterPro" id="IPR008920">
    <property type="entry name" value="TF_FadR/GntR_C"/>
</dbReference>
<dbReference type="SUPFAM" id="SSF46785">
    <property type="entry name" value="Winged helix' DNA-binding domain"/>
    <property type="match status" value="1"/>
</dbReference>
<comment type="caution">
    <text evidence="5">The sequence shown here is derived from an EMBL/GenBank/DDBJ whole genome shotgun (WGS) entry which is preliminary data.</text>
</comment>
<keyword evidence="3" id="KW-0804">Transcription</keyword>
<dbReference type="InterPro" id="IPR000524">
    <property type="entry name" value="Tscrpt_reg_HTH_GntR"/>
</dbReference>
<dbReference type="PANTHER" id="PTHR43537:SF5">
    <property type="entry name" value="UXU OPERON TRANSCRIPTIONAL REGULATOR"/>
    <property type="match status" value="1"/>
</dbReference>
<dbReference type="Pfam" id="PF00392">
    <property type="entry name" value="GntR"/>
    <property type="match status" value="1"/>
</dbReference>
<evidence type="ECO:0000259" key="4">
    <source>
        <dbReference type="PROSITE" id="PS50949"/>
    </source>
</evidence>
<dbReference type="SUPFAM" id="SSF48008">
    <property type="entry name" value="GntR ligand-binding domain-like"/>
    <property type="match status" value="1"/>
</dbReference>
<dbReference type="InterPro" id="IPR036390">
    <property type="entry name" value="WH_DNA-bd_sf"/>
</dbReference>
<protein>
    <submittedName>
        <fullName evidence="5">GntR family transcriptional regulator</fullName>
    </submittedName>
</protein>
<evidence type="ECO:0000313" key="6">
    <source>
        <dbReference type="Proteomes" id="UP001210380"/>
    </source>
</evidence>
<sequence length="215" mass="23655">MRTVLQTMTTRDALVAEVRKQILSGELAPGEPLTENGLAAKFGVARPTVRSALQVLLSRHLAQQAGGRSLVVPAFTEADVRDLYFVRTPLELEAVRRIVENELSLDAAEQSLRALEALPRDASWGDRVEAHTAFHIALINAAGSPRLSRIYPAMQEEMQLCLAQLRASYPGPQDLAREHRALLEAIRSGDPDHAQAEMRAHLERTLHDLTSADAD</sequence>